<dbReference type="Proteomes" id="UP000826050">
    <property type="component" value="Chromosome"/>
</dbReference>
<keyword evidence="3" id="KW-1185">Reference proteome</keyword>
<evidence type="ECO:0000313" key="3">
    <source>
        <dbReference type="Proteomes" id="UP000826050"/>
    </source>
</evidence>
<evidence type="ECO:0000256" key="1">
    <source>
        <dbReference type="SAM" id="SignalP"/>
    </source>
</evidence>
<evidence type="ECO:0000313" key="2">
    <source>
        <dbReference type="EMBL" id="QXX78673.1"/>
    </source>
</evidence>
<reference evidence="2 3" key="1">
    <citation type="submission" date="2020-02" db="EMBL/GenBank/DDBJ databases">
        <title>Partial ammonium oxidation to N2 by heterotrophic bacteria.</title>
        <authorList>
            <person name="Wu M."/>
        </authorList>
    </citation>
    <scope>NUCLEOTIDE SEQUENCE [LARGE SCALE GENOMIC DNA]</scope>
    <source>
        <strain evidence="2 3">HO-1</strain>
    </source>
</reference>
<dbReference type="PROSITE" id="PS51257">
    <property type="entry name" value="PROKAR_LIPOPROTEIN"/>
    <property type="match status" value="1"/>
</dbReference>
<dbReference type="EMBL" id="CP049362">
    <property type="protein sequence ID" value="QXX78673.1"/>
    <property type="molecule type" value="Genomic_DNA"/>
</dbReference>
<evidence type="ECO:0008006" key="4">
    <source>
        <dbReference type="Google" id="ProtNLM"/>
    </source>
</evidence>
<feature type="signal peptide" evidence="1">
    <location>
        <begin position="1"/>
        <end position="19"/>
    </location>
</feature>
<name>A0ABX8SUV0_9BURK</name>
<feature type="chain" id="PRO_5045108925" description="Lipoprotein" evidence="1">
    <location>
        <begin position="20"/>
        <end position="54"/>
    </location>
</feature>
<protein>
    <recommendedName>
        <fullName evidence="4">Lipoprotein</fullName>
    </recommendedName>
</protein>
<organism evidence="2 3">
    <name type="scientific">Alcaligenes ammonioxydans</name>
    <dbReference type="NCBI Taxonomy" id="2582914"/>
    <lineage>
        <taxon>Bacteria</taxon>
        <taxon>Pseudomonadati</taxon>
        <taxon>Pseudomonadota</taxon>
        <taxon>Betaproteobacteria</taxon>
        <taxon>Burkholderiales</taxon>
        <taxon>Alcaligenaceae</taxon>
        <taxon>Alcaligenes</taxon>
    </lineage>
</organism>
<keyword evidence="1" id="KW-0732">Signal</keyword>
<sequence length="54" mass="5623">MRQIYGVLGALLMVGGLMACSTADRSSDTGWSRSSGVQVYGEVDAGIGTVQQSR</sequence>
<accession>A0ABX8SUV0</accession>
<proteinExistence type="predicted"/>
<dbReference type="RefSeq" id="WP_157784347.1">
    <property type="nucleotide sequence ID" value="NZ_CP049362.1"/>
</dbReference>
<gene>
    <name evidence="2" type="ORF">FE795_06375</name>
</gene>